<organism evidence="3">
    <name type="scientific">Nakamurella sp. A5-74</name>
    <dbReference type="NCBI Taxonomy" id="3158264"/>
    <lineage>
        <taxon>Bacteria</taxon>
        <taxon>Bacillati</taxon>
        <taxon>Actinomycetota</taxon>
        <taxon>Actinomycetes</taxon>
        <taxon>Nakamurellales</taxon>
        <taxon>Nakamurellaceae</taxon>
        <taxon>Nakamurella</taxon>
    </lineage>
</organism>
<feature type="binding site" evidence="1">
    <location>
        <position position="145"/>
    </location>
    <ligand>
        <name>Mg(2+)</name>
        <dbReference type="ChEBI" id="CHEBI:18420"/>
        <label>1</label>
    </ligand>
</feature>
<comment type="catalytic activity">
    <reaction evidence="1">
        <text>thiamine phosphate + ATP = thiamine diphosphate + ADP</text>
        <dbReference type="Rhea" id="RHEA:15913"/>
        <dbReference type="ChEBI" id="CHEBI:30616"/>
        <dbReference type="ChEBI" id="CHEBI:37575"/>
        <dbReference type="ChEBI" id="CHEBI:58937"/>
        <dbReference type="ChEBI" id="CHEBI:456216"/>
        <dbReference type="EC" id="2.7.4.16"/>
    </reaction>
</comment>
<dbReference type="GO" id="GO:0009030">
    <property type="term" value="F:thiamine-phosphate kinase activity"/>
    <property type="evidence" value="ECO:0007669"/>
    <property type="project" value="UniProtKB-UniRule"/>
</dbReference>
<feature type="binding site" evidence="1">
    <location>
        <position position="234"/>
    </location>
    <ligand>
        <name>ATP</name>
        <dbReference type="ChEBI" id="CHEBI:30616"/>
    </ligand>
</feature>
<feature type="binding site" evidence="1">
    <location>
        <position position="97"/>
    </location>
    <ligand>
        <name>Mg(2+)</name>
        <dbReference type="ChEBI" id="CHEBI:18420"/>
        <label>4</label>
    </ligand>
</feature>
<dbReference type="EC" id="2.7.4.16" evidence="1"/>
<feature type="binding site" evidence="1">
    <location>
        <position position="170"/>
    </location>
    <ligand>
        <name>ATP</name>
        <dbReference type="ChEBI" id="CHEBI:30616"/>
    </ligand>
</feature>
<dbReference type="PIRSF" id="PIRSF005303">
    <property type="entry name" value="Thiam_monoph_kin"/>
    <property type="match status" value="1"/>
</dbReference>
<dbReference type="PANTHER" id="PTHR30270">
    <property type="entry name" value="THIAMINE-MONOPHOSPHATE KINASE"/>
    <property type="match status" value="1"/>
</dbReference>
<dbReference type="EMBL" id="CP159218">
    <property type="protein sequence ID" value="XCG65083.1"/>
    <property type="molecule type" value="Genomic_DNA"/>
</dbReference>
<feature type="binding site" evidence="1">
    <location>
        <position position="285"/>
    </location>
    <ligand>
        <name>substrate</name>
    </ligand>
</feature>
<feature type="binding site" evidence="1">
    <location>
        <position position="328"/>
    </location>
    <ligand>
        <name>substrate</name>
    </ligand>
</feature>
<dbReference type="InterPro" id="IPR036676">
    <property type="entry name" value="PurM-like_C_sf"/>
</dbReference>
<dbReference type="GO" id="GO:0000287">
    <property type="term" value="F:magnesium ion binding"/>
    <property type="evidence" value="ECO:0007669"/>
    <property type="project" value="UniProtKB-UniRule"/>
</dbReference>
<dbReference type="RefSeq" id="WP_353650694.1">
    <property type="nucleotide sequence ID" value="NZ_CP159218.1"/>
</dbReference>
<feature type="binding site" evidence="1">
    <location>
        <position position="97"/>
    </location>
    <ligand>
        <name>Mg(2+)</name>
        <dbReference type="ChEBI" id="CHEBI:18420"/>
        <label>2</label>
    </ligand>
</feature>
<name>A0AAU8DTY4_9ACTN</name>
<comment type="pathway">
    <text evidence="1">Cofactor biosynthesis; thiamine diphosphate biosynthesis; thiamine diphosphate from thiamine phosphate: step 1/1.</text>
</comment>
<keyword evidence="1" id="KW-0479">Metal-binding</keyword>
<dbReference type="Gene3D" id="3.90.650.10">
    <property type="entry name" value="PurM-like C-terminal domain"/>
    <property type="match status" value="1"/>
</dbReference>
<dbReference type="InterPro" id="IPR006283">
    <property type="entry name" value="ThiL-like"/>
</dbReference>
<dbReference type="PANTHER" id="PTHR30270:SF0">
    <property type="entry name" value="THIAMINE-MONOPHOSPHATE KINASE"/>
    <property type="match status" value="1"/>
</dbReference>
<accession>A0AAU8DTY4</accession>
<dbReference type="InterPro" id="IPR016188">
    <property type="entry name" value="PurM-like_N"/>
</dbReference>
<keyword evidence="1" id="KW-0547">Nucleotide-binding</keyword>
<dbReference type="Gene3D" id="3.30.1330.10">
    <property type="entry name" value="PurM-like, N-terminal domain"/>
    <property type="match status" value="1"/>
</dbReference>
<dbReference type="NCBIfam" id="NF004351">
    <property type="entry name" value="PRK05731.1-4"/>
    <property type="match status" value="1"/>
</dbReference>
<dbReference type="HAMAP" id="MF_02128">
    <property type="entry name" value="TMP_kinase"/>
    <property type="match status" value="1"/>
</dbReference>
<comment type="similarity">
    <text evidence="1">Belongs to the thiamine-monophosphate kinase family.</text>
</comment>
<sequence>MPSVPSSSAGRSAPPAGVATTVEEVGEFGVIARVVAALPQPAATTLLGPGDDCAVLAAPDGRVVTSVDVLVDGVHFRSDWATGEQIGRRAALAAMSDVAAMGAVPTALLVGLAAPGTTDAGLLQQIGAGLSAAAAEVGADVVGGDVTSAPVLMISVTVIGTLGGVAPVLRSGAGVGDVVALTGRIGWAAAGLAVLTRGFRSPAAAVGAYRVPEPPLAQGPVAAVTGATAMIDVSDGLLADLGHIADASGVAIDLRSRALTVPARLLEVGSALGKDPMTWLLTGGDDHPLAATFPDTASVPEGWTVIGRVSAGAGVTVDGATYEGDAGWDHFRSGR</sequence>
<dbReference type="NCBIfam" id="TIGR01379">
    <property type="entry name" value="thiL"/>
    <property type="match status" value="1"/>
</dbReference>
<dbReference type="Pfam" id="PF00586">
    <property type="entry name" value="AIRS"/>
    <property type="match status" value="1"/>
</dbReference>
<comment type="miscellaneous">
    <text evidence="1">Reaction mechanism of ThiL seems to utilize a direct, inline transfer of the gamma-phosphate of ATP to TMP rather than a phosphorylated enzyme intermediate.</text>
</comment>
<feature type="binding site" evidence="1">
    <location>
        <begin position="144"/>
        <end position="145"/>
    </location>
    <ligand>
        <name>ATP</name>
        <dbReference type="ChEBI" id="CHEBI:30616"/>
    </ligand>
</feature>
<keyword evidence="1 3" id="KW-0418">Kinase</keyword>
<feature type="binding site" evidence="1">
    <location>
        <position position="232"/>
    </location>
    <ligand>
        <name>Mg(2+)</name>
        <dbReference type="ChEBI" id="CHEBI:18420"/>
        <label>3</label>
    </ligand>
</feature>
<dbReference type="AlphaFoldDB" id="A0AAU8DTY4"/>
<dbReference type="SUPFAM" id="SSF55326">
    <property type="entry name" value="PurM N-terminal domain-like"/>
    <property type="match status" value="1"/>
</dbReference>
<evidence type="ECO:0000256" key="1">
    <source>
        <dbReference type="HAMAP-Rule" id="MF_02128"/>
    </source>
</evidence>
<feature type="binding site" evidence="1">
    <location>
        <position position="235"/>
    </location>
    <ligand>
        <name>Mg(2+)</name>
        <dbReference type="ChEBI" id="CHEBI:18420"/>
        <label>5</label>
    </ligand>
</feature>
<gene>
    <name evidence="1" type="primary">thiL</name>
    <name evidence="3" type="ORF">ABLG96_07235</name>
</gene>
<evidence type="ECO:0000259" key="2">
    <source>
        <dbReference type="Pfam" id="PF00586"/>
    </source>
</evidence>
<comment type="function">
    <text evidence="1">Catalyzes the ATP-dependent phosphorylation of thiamine-monophosphate (TMP) to form thiamine-pyrophosphate (TPP), the active form of vitamin B1.</text>
</comment>
<reference evidence="3" key="1">
    <citation type="submission" date="2024-05" db="EMBL/GenBank/DDBJ databases">
        <authorList>
            <person name="Cai S.Y."/>
            <person name="Jin L.M."/>
            <person name="Li H.R."/>
        </authorList>
    </citation>
    <scope>NUCLEOTIDE SEQUENCE</scope>
    <source>
        <strain evidence="3">A5-74</strain>
    </source>
</reference>
<feature type="binding site" evidence="1">
    <location>
        <position position="68"/>
    </location>
    <ligand>
        <name>Mg(2+)</name>
        <dbReference type="ChEBI" id="CHEBI:18420"/>
        <label>1</label>
    </ligand>
</feature>
<feature type="binding site" evidence="1">
    <location>
        <position position="52"/>
    </location>
    <ligand>
        <name>Mg(2+)</name>
        <dbReference type="ChEBI" id="CHEBI:18420"/>
        <label>4</label>
    </ligand>
</feature>
<feature type="binding site" evidence="1">
    <location>
        <position position="97"/>
    </location>
    <ligand>
        <name>Mg(2+)</name>
        <dbReference type="ChEBI" id="CHEBI:18420"/>
        <label>3</label>
    </ligand>
</feature>
<comment type="caution">
    <text evidence="1">Lacks conserved residue(s) required for the propagation of feature annotation.</text>
</comment>
<keyword evidence="1 3" id="KW-0808">Transferase</keyword>
<keyword evidence="1" id="KW-0784">Thiamine biosynthesis</keyword>
<evidence type="ECO:0000313" key="3">
    <source>
        <dbReference type="EMBL" id="XCG65083.1"/>
    </source>
</evidence>
<feature type="binding site" evidence="1">
    <location>
        <position position="66"/>
    </location>
    <ligand>
        <name>Mg(2+)</name>
        <dbReference type="ChEBI" id="CHEBI:18420"/>
        <label>4</label>
    </ligand>
</feature>
<proteinExistence type="inferred from homology"/>
<feature type="binding site" evidence="1">
    <location>
        <position position="68"/>
    </location>
    <ligand>
        <name>Mg(2+)</name>
        <dbReference type="ChEBI" id="CHEBI:18420"/>
        <label>2</label>
    </ligand>
</feature>
<dbReference type="GO" id="GO:0005524">
    <property type="term" value="F:ATP binding"/>
    <property type="evidence" value="ECO:0007669"/>
    <property type="project" value="UniProtKB-UniRule"/>
</dbReference>
<dbReference type="GO" id="GO:0009228">
    <property type="term" value="P:thiamine biosynthetic process"/>
    <property type="evidence" value="ECO:0007669"/>
    <property type="project" value="UniProtKB-KW"/>
</dbReference>
<dbReference type="GO" id="GO:0009229">
    <property type="term" value="P:thiamine diphosphate biosynthetic process"/>
    <property type="evidence" value="ECO:0007669"/>
    <property type="project" value="UniProtKB-UniRule"/>
</dbReference>
<dbReference type="InterPro" id="IPR036921">
    <property type="entry name" value="PurM-like_N_sf"/>
</dbReference>
<feature type="binding site" evidence="1">
    <location>
        <position position="52"/>
    </location>
    <ligand>
        <name>Mg(2+)</name>
        <dbReference type="ChEBI" id="CHEBI:18420"/>
        <label>3</label>
    </ligand>
</feature>
<keyword evidence="1" id="KW-0067">ATP-binding</keyword>
<feature type="domain" description="PurM-like N-terminal" evidence="2">
    <location>
        <begin position="50"/>
        <end position="161"/>
    </location>
</feature>
<dbReference type="SUPFAM" id="SSF56042">
    <property type="entry name" value="PurM C-terminal domain-like"/>
    <property type="match status" value="1"/>
</dbReference>
<protein>
    <recommendedName>
        <fullName evidence="1">Thiamine-monophosphate kinase</fullName>
        <shortName evidence="1">TMP kinase</shortName>
        <shortName evidence="1">Thiamine-phosphate kinase</shortName>
        <ecNumber evidence="1">2.7.4.16</ecNumber>
    </recommendedName>
</protein>
<keyword evidence="1" id="KW-0460">Magnesium</keyword>
<feature type="binding site" evidence="1">
    <location>
        <position position="75"/>
    </location>
    <ligand>
        <name>substrate</name>
    </ligand>
</feature>
<dbReference type="CDD" id="cd02194">
    <property type="entry name" value="ThiL"/>
    <property type="match status" value="1"/>
</dbReference>